<protein>
    <submittedName>
        <fullName evidence="2">Uncharacterized protein</fullName>
    </submittedName>
</protein>
<proteinExistence type="predicted"/>
<accession>A0ABQ9GL30</accession>
<name>A0ABQ9GL30_9NEOP</name>
<comment type="caution">
    <text evidence="2">The sequence shown here is derived from an EMBL/GenBank/DDBJ whole genome shotgun (WGS) entry which is preliminary data.</text>
</comment>
<evidence type="ECO:0000313" key="3">
    <source>
        <dbReference type="Proteomes" id="UP001159363"/>
    </source>
</evidence>
<feature type="region of interest" description="Disordered" evidence="1">
    <location>
        <begin position="741"/>
        <end position="767"/>
    </location>
</feature>
<evidence type="ECO:0000313" key="2">
    <source>
        <dbReference type="EMBL" id="KAJ8872733.1"/>
    </source>
</evidence>
<evidence type="ECO:0000256" key="1">
    <source>
        <dbReference type="SAM" id="MobiDB-lite"/>
    </source>
</evidence>
<dbReference type="Proteomes" id="UP001159363">
    <property type="component" value="Chromosome 10"/>
</dbReference>
<feature type="region of interest" description="Disordered" evidence="1">
    <location>
        <begin position="973"/>
        <end position="996"/>
    </location>
</feature>
<gene>
    <name evidence="2" type="ORF">PR048_026348</name>
</gene>
<keyword evidence="3" id="KW-1185">Reference proteome</keyword>
<reference evidence="2 3" key="1">
    <citation type="submission" date="2023-02" db="EMBL/GenBank/DDBJ databases">
        <title>LHISI_Scaffold_Assembly.</title>
        <authorList>
            <person name="Stuart O.P."/>
            <person name="Cleave R."/>
            <person name="Magrath M.J.L."/>
            <person name="Mikheyev A.S."/>
        </authorList>
    </citation>
    <scope>NUCLEOTIDE SEQUENCE [LARGE SCALE GENOMIC DNA]</scope>
    <source>
        <strain evidence="2">Daus_M_001</strain>
        <tissue evidence="2">Leg muscle</tissue>
    </source>
</reference>
<sequence>MQSASGRRSSQLGIQYQKVGAASPGLETMKSGVERVGLLLTSRSSEPMRVIEVSKEEHYGEGAGETAASSGTMPTYEHPGVTRPGIQPGSPRGSPVCTTLSFRRSSILTSITLIGARDFAVTCRHTLFQHSAGTSLLNSSGCRKGCLLTRPCYCYHCTLRLRFNWKRWVLESCTNATLFATYVVLLHRMKKPLTNGIVRHDSHMRKSGVTRPGIESGSPRLHNLICCSEPYGTTRLACDQRSGNFPRDLLGRKGVGILVSTPPRVTPGIHSTHNDTRRPHHQELFQVIAAPVTEGAHIVHWVPGSILGHGNLIIEKSHVLTRRVLNHNSGGVEGEFSCTHTFTSPLHRLRPMGSDDRDMTSTPAALENTKSTLRCRVHLCISLGDNSCDVQTYAGTRAPVAQLTRVSVCQPKVWQHAAPHLHSLLYCIKRVGWTPVGTPTSKSSAWESNSNPKFTKNRSFLKVTLAWEPNPSLIIGAVSWYATYLRCGRLWVRIPARSPPTKANRVQSPVGSTDFRKCESCAGRCRWSAAPSFRRRSILTSITLIGSQDLTVKSRQNPFTHSLRDGCTIVVSKLDMRSYLRSTHKTVALFVFRAGLGIEMKFVSNLLKLSVGNLDPRSAAIIDESEIQNHEISMVQHFYIGTKIKQDSGSELVSFDLGSGAMLDLHDSGGALISDEACQKQDHYAFPEAYRPIPQIAAFLRPEPLVHTVFGISWRTLAQSSPSTATADVQRAVNIVIPAHKTVDSSPQDSNPEPYAPQAGAGAHQQTGPLKVDENISARNHNYSYSHRGRGGVVVRLLGPLPFFSPRRTGFNFRRSRSRIFRMWESCRTVPLIDGFFRGSPVSPCPFIPLTSLHPHRLSRPRCQEPPTSLLSLIFTIAGRTKRGYCSLRIHNDVGGSLTHSAAHGYSHEAVEPNTQRLYVWGLILRHAPPPPSPWGGELRTSPAAPFFVHCHNSPRRNVYWGRVCADDALEERTQGDGRASSCPGGPSRPVVLSRSGPETLGSPLFLNHALRRPILRSR</sequence>
<feature type="region of interest" description="Disordered" evidence="1">
    <location>
        <begin position="56"/>
        <end position="94"/>
    </location>
</feature>
<organism evidence="2 3">
    <name type="scientific">Dryococelus australis</name>
    <dbReference type="NCBI Taxonomy" id="614101"/>
    <lineage>
        <taxon>Eukaryota</taxon>
        <taxon>Metazoa</taxon>
        <taxon>Ecdysozoa</taxon>
        <taxon>Arthropoda</taxon>
        <taxon>Hexapoda</taxon>
        <taxon>Insecta</taxon>
        <taxon>Pterygota</taxon>
        <taxon>Neoptera</taxon>
        <taxon>Polyneoptera</taxon>
        <taxon>Phasmatodea</taxon>
        <taxon>Verophasmatodea</taxon>
        <taxon>Anareolatae</taxon>
        <taxon>Phasmatidae</taxon>
        <taxon>Eurycanthinae</taxon>
        <taxon>Dryococelus</taxon>
    </lineage>
</organism>
<dbReference type="EMBL" id="JARBHB010000011">
    <property type="protein sequence ID" value="KAJ8872733.1"/>
    <property type="molecule type" value="Genomic_DNA"/>
</dbReference>